<protein>
    <recommendedName>
        <fullName evidence="2">Response regulatory domain-containing protein</fullName>
    </recommendedName>
</protein>
<dbReference type="InterPro" id="IPR051271">
    <property type="entry name" value="2C-system_Tx_regulators"/>
</dbReference>
<reference evidence="4" key="1">
    <citation type="journal article" date="2019" name="Int. J. Syst. Evol. Microbiol.">
        <title>The Global Catalogue of Microorganisms (GCM) 10K type strain sequencing project: providing services to taxonomists for standard genome sequencing and annotation.</title>
        <authorList>
            <consortium name="The Broad Institute Genomics Platform"/>
            <consortium name="The Broad Institute Genome Sequencing Center for Infectious Disease"/>
            <person name="Wu L."/>
            <person name="Ma J."/>
        </authorList>
    </citation>
    <scope>NUCLEOTIDE SEQUENCE [LARGE SCALE GENOMIC DNA]</scope>
    <source>
        <strain evidence="4">CGMCC 1.15043</strain>
    </source>
</reference>
<feature type="domain" description="Response regulatory" evidence="2">
    <location>
        <begin position="2"/>
        <end position="116"/>
    </location>
</feature>
<dbReference type="InterPro" id="IPR011006">
    <property type="entry name" value="CheY-like_superfamily"/>
</dbReference>
<sequence>MKVVIIDDEKAMHLIMRRMLAKVNEVEIVGTFQETSTAFSYVTNHEVDLICIDISMPRESGLDFAKRLRANGHLMRLIFVTSYTEYAPSAFDVNAYDYILKPIRSERLVRTLQRAIADGDAHPKLI</sequence>
<evidence type="ECO:0000259" key="2">
    <source>
        <dbReference type="PROSITE" id="PS50110"/>
    </source>
</evidence>
<dbReference type="InterPro" id="IPR001789">
    <property type="entry name" value="Sig_transdc_resp-reg_receiver"/>
</dbReference>
<dbReference type="Gene3D" id="3.40.50.2300">
    <property type="match status" value="1"/>
</dbReference>
<dbReference type="SMART" id="SM00448">
    <property type="entry name" value="REC"/>
    <property type="match status" value="1"/>
</dbReference>
<dbReference type="PANTHER" id="PTHR45526:SF1">
    <property type="entry name" value="TRANSCRIPTIONAL REGULATORY PROTEIN DCUR-RELATED"/>
    <property type="match status" value="1"/>
</dbReference>
<dbReference type="Proteomes" id="UP000615455">
    <property type="component" value="Unassembled WGS sequence"/>
</dbReference>
<dbReference type="RefSeq" id="WP_189013568.1">
    <property type="nucleotide sequence ID" value="NZ_BMHE01000018.1"/>
</dbReference>
<evidence type="ECO:0000256" key="1">
    <source>
        <dbReference type="PROSITE-ProRule" id="PRU00169"/>
    </source>
</evidence>
<dbReference type="PROSITE" id="PS50110">
    <property type="entry name" value="RESPONSE_REGULATORY"/>
    <property type="match status" value="1"/>
</dbReference>
<accession>A0ABQ1EU24</accession>
<organism evidence="3 4">
    <name type="scientific">Paenibacillus marchantiophytorum</name>
    <dbReference type="NCBI Taxonomy" id="1619310"/>
    <lineage>
        <taxon>Bacteria</taxon>
        <taxon>Bacillati</taxon>
        <taxon>Bacillota</taxon>
        <taxon>Bacilli</taxon>
        <taxon>Bacillales</taxon>
        <taxon>Paenibacillaceae</taxon>
        <taxon>Paenibacillus</taxon>
    </lineage>
</organism>
<proteinExistence type="predicted"/>
<comment type="caution">
    <text evidence="3">The sequence shown here is derived from an EMBL/GenBank/DDBJ whole genome shotgun (WGS) entry which is preliminary data.</text>
</comment>
<dbReference type="PANTHER" id="PTHR45526">
    <property type="entry name" value="TRANSCRIPTIONAL REGULATORY PROTEIN DPIA"/>
    <property type="match status" value="1"/>
</dbReference>
<evidence type="ECO:0000313" key="3">
    <source>
        <dbReference type="EMBL" id="GFZ86730.1"/>
    </source>
</evidence>
<dbReference type="EMBL" id="BMHE01000018">
    <property type="protein sequence ID" value="GFZ86730.1"/>
    <property type="molecule type" value="Genomic_DNA"/>
</dbReference>
<gene>
    <name evidence="3" type="ORF">GCM10008018_35920</name>
</gene>
<dbReference type="Pfam" id="PF00072">
    <property type="entry name" value="Response_reg"/>
    <property type="match status" value="1"/>
</dbReference>
<feature type="modified residue" description="4-aspartylphosphate" evidence="1">
    <location>
        <position position="53"/>
    </location>
</feature>
<evidence type="ECO:0000313" key="4">
    <source>
        <dbReference type="Proteomes" id="UP000615455"/>
    </source>
</evidence>
<name>A0ABQ1EU24_9BACL</name>
<dbReference type="SUPFAM" id="SSF52172">
    <property type="entry name" value="CheY-like"/>
    <property type="match status" value="1"/>
</dbReference>
<keyword evidence="1" id="KW-0597">Phosphoprotein</keyword>
<keyword evidence="4" id="KW-1185">Reference proteome</keyword>